<accession>M1E0M1</accession>
<dbReference type="InterPro" id="IPR011050">
    <property type="entry name" value="Pectin_lyase_fold/virulence"/>
</dbReference>
<name>M1E0M1_SOLTU</name>
<feature type="domain" description="Pectinesterase catalytic" evidence="6">
    <location>
        <begin position="2"/>
        <end position="136"/>
    </location>
</feature>
<organism evidence="7 8">
    <name type="scientific">Solanum tuberosum</name>
    <name type="common">Potato</name>
    <dbReference type="NCBI Taxonomy" id="4113"/>
    <lineage>
        <taxon>Eukaryota</taxon>
        <taxon>Viridiplantae</taxon>
        <taxon>Streptophyta</taxon>
        <taxon>Embryophyta</taxon>
        <taxon>Tracheophyta</taxon>
        <taxon>Spermatophyta</taxon>
        <taxon>Magnoliopsida</taxon>
        <taxon>eudicotyledons</taxon>
        <taxon>Gunneridae</taxon>
        <taxon>Pentapetalae</taxon>
        <taxon>asterids</taxon>
        <taxon>lamiids</taxon>
        <taxon>Solanales</taxon>
        <taxon>Solanaceae</taxon>
        <taxon>Solanoideae</taxon>
        <taxon>Solaneae</taxon>
        <taxon>Solanum</taxon>
    </lineage>
</organism>
<dbReference type="GO" id="GO:0045490">
    <property type="term" value="P:pectin catabolic process"/>
    <property type="evidence" value="ECO:0007669"/>
    <property type="project" value="UniProtKB-UniPathway"/>
</dbReference>
<protein>
    <submittedName>
        <fullName evidence="7">Pectinesterase</fullName>
    </submittedName>
</protein>
<reference evidence="7" key="2">
    <citation type="submission" date="2015-06" db="UniProtKB">
        <authorList>
            <consortium name="EnsemblPlants"/>
        </authorList>
    </citation>
    <scope>IDENTIFICATION</scope>
    <source>
        <strain evidence="7">DM1-3 516 R44</strain>
    </source>
</reference>
<evidence type="ECO:0000313" key="8">
    <source>
        <dbReference type="Proteomes" id="UP000011115"/>
    </source>
</evidence>
<dbReference type="Proteomes" id="UP000011115">
    <property type="component" value="Unassembled WGS sequence"/>
</dbReference>
<dbReference type="UniPathway" id="UPA00545">
    <property type="reaction ID" value="UER00823"/>
</dbReference>
<dbReference type="EnsemblPlants" id="PGSC0003DMT400097433">
    <property type="protein sequence ID" value="PGSC0003DMT400097433"/>
    <property type="gene ID" value="PGSC0003DMG400047004"/>
</dbReference>
<dbReference type="HOGENOM" id="CLU_012243_8_4_1"/>
<evidence type="ECO:0000256" key="4">
    <source>
        <dbReference type="ARBA" id="ARBA00023316"/>
    </source>
</evidence>
<dbReference type="PANTHER" id="PTHR31707">
    <property type="entry name" value="PECTINESTERASE"/>
    <property type="match status" value="1"/>
</dbReference>
<reference evidence="8" key="1">
    <citation type="journal article" date="2011" name="Nature">
        <title>Genome sequence and analysis of the tuber crop potato.</title>
        <authorList>
            <consortium name="The Potato Genome Sequencing Consortium"/>
        </authorList>
    </citation>
    <scope>NUCLEOTIDE SEQUENCE [LARGE SCALE GENOMIC DNA]</scope>
    <source>
        <strain evidence="8">cv. DM1-3 516 R44</strain>
    </source>
</reference>
<dbReference type="SMR" id="M1E0M1"/>
<evidence type="ECO:0000259" key="6">
    <source>
        <dbReference type="Pfam" id="PF01095"/>
    </source>
</evidence>
<evidence type="ECO:0000256" key="3">
    <source>
        <dbReference type="ARBA" id="ARBA00023085"/>
    </source>
</evidence>
<dbReference type="InterPro" id="IPR012334">
    <property type="entry name" value="Pectin_lyas_fold"/>
</dbReference>
<dbReference type="Gramene" id="PGSC0003DMT400097433">
    <property type="protein sequence ID" value="PGSC0003DMT400097433"/>
    <property type="gene ID" value="PGSC0003DMG400047004"/>
</dbReference>
<dbReference type="PaxDb" id="4113-PGSC0003DMT400097433"/>
<dbReference type="SUPFAM" id="SSF51126">
    <property type="entry name" value="Pectin lyase-like"/>
    <property type="match status" value="1"/>
</dbReference>
<dbReference type="Gene3D" id="2.160.20.10">
    <property type="entry name" value="Single-stranded right-handed beta-helix, Pectin lyase-like"/>
    <property type="match status" value="1"/>
</dbReference>
<dbReference type="AlphaFoldDB" id="M1E0M1"/>
<keyword evidence="3" id="KW-0063">Aspartyl esterase</keyword>
<dbReference type="eggNOG" id="ENOG502SJ26">
    <property type="taxonomic scope" value="Eukaryota"/>
</dbReference>
<sequence length="150" mass="17326">MALLQNCLIVARVPFFKQYNTITAQQREHEDSMTGIVLQNCSIKASQHLSNVTTYFGRPWGKFSRTVIMKSFINNLIDPRGWVEWIESSIVSRRPYYLEYKNRRSGDVTKGVTWASVTTDPNITINFMVGNFINGDQWIPTNIPRYVDLS</sequence>
<dbReference type="InterPro" id="IPR000070">
    <property type="entry name" value="Pectinesterase_cat"/>
</dbReference>
<dbReference type="Pfam" id="PF01095">
    <property type="entry name" value="Pectinesterase"/>
    <property type="match status" value="1"/>
</dbReference>
<keyword evidence="4" id="KW-0961">Cell wall biogenesis/degradation</keyword>
<dbReference type="STRING" id="4113.M1E0M1"/>
<dbReference type="GO" id="GO:0042545">
    <property type="term" value="P:cell wall modification"/>
    <property type="evidence" value="ECO:0007669"/>
    <property type="project" value="InterPro"/>
</dbReference>
<evidence type="ECO:0000256" key="2">
    <source>
        <dbReference type="ARBA" id="ARBA00022801"/>
    </source>
</evidence>
<evidence type="ECO:0000256" key="5">
    <source>
        <dbReference type="ARBA" id="ARBA00047928"/>
    </source>
</evidence>
<dbReference type="GO" id="GO:0030599">
    <property type="term" value="F:pectinesterase activity"/>
    <property type="evidence" value="ECO:0007669"/>
    <property type="project" value="UniProtKB-EC"/>
</dbReference>
<keyword evidence="8" id="KW-1185">Reference proteome</keyword>
<comment type="catalytic activity">
    <reaction evidence="5">
        <text>[(1-&gt;4)-alpha-D-galacturonosyl methyl ester](n) + n H2O = [(1-&gt;4)-alpha-D-galacturonosyl](n) + n methanol + n H(+)</text>
        <dbReference type="Rhea" id="RHEA:22380"/>
        <dbReference type="Rhea" id="RHEA-COMP:14570"/>
        <dbReference type="Rhea" id="RHEA-COMP:14573"/>
        <dbReference type="ChEBI" id="CHEBI:15377"/>
        <dbReference type="ChEBI" id="CHEBI:15378"/>
        <dbReference type="ChEBI" id="CHEBI:17790"/>
        <dbReference type="ChEBI" id="CHEBI:140522"/>
        <dbReference type="ChEBI" id="CHEBI:140523"/>
        <dbReference type="EC" id="3.1.1.11"/>
    </reaction>
</comment>
<keyword evidence="2" id="KW-0378">Hydrolase</keyword>
<evidence type="ECO:0000256" key="1">
    <source>
        <dbReference type="ARBA" id="ARBA00005184"/>
    </source>
</evidence>
<evidence type="ECO:0000313" key="7">
    <source>
        <dbReference type="EnsemblPlants" id="PGSC0003DMT400097433"/>
    </source>
</evidence>
<dbReference type="InParanoid" id="M1E0M1"/>
<dbReference type="OMA" id="REHEDSM"/>
<comment type="pathway">
    <text evidence="1">Glycan metabolism; pectin degradation; 2-dehydro-3-deoxy-D-gluconate from pectin: step 1/5.</text>
</comment>
<proteinExistence type="predicted"/>